<evidence type="ECO:0000313" key="1">
    <source>
        <dbReference type="EMBL" id="VVC90715.1"/>
    </source>
</evidence>
<sequence>MFSFYETLATALNQAGKHVRLFGDFNAQIGQTNITDNLVFGKYGYGKRSERGEKLVQFAVENKLSKEKKSRKSFKSQAKSLKTTADINSYLKNLEQNIKEFNTRDGGQDVQNFYNILENIINKSMTSKQKELKIDTVMKILRKETVDMLSKRTELVKTKHKTKIIKEDLSDLIQKNKQSH</sequence>
<dbReference type="InterPro" id="IPR036691">
    <property type="entry name" value="Endo/exonu/phosph_ase_sf"/>
</dbReference>
<protein>
    <recommendedName>
        <fullName evidence="3">Endonuclease/exonuclease/phosphatase domain-containing protein</fullName>
    </recommendedName>
</protein>
<proteinExistence type="predicted"/>
<dbReference type="Gene3D" id="3.60.10.10">
    <property type="entry name" value="Endonuclease/exonuclease/phosphatase"/>
    <property type="match status" value="1"/>
</dbReference>
<evidence type="ECO:0000313" key="2">
    <source>
        <dbReference type="Proteomes" id="UP000324832"/>
    </source>
</evidence>
<dbReference type="EMBL" id="FZQP02000859">
    <property type="protein sequence ID" value="VVC90715.1"/>
    <property type="molecule type" value="Genomic_DNA"/>
</dbReference>
<evidence type="ECO:0008006" key="3">
    <source>
        <dbReference type="Google" id="ProtNLM"/>
    </source>
</evidence>
<gene>
    <name evidence="1" type="ORF">LSINAPIS_LOCUS3567</name>
</gene>
<dbReference type="AlphaFoldDB" id="A0A5E4PXG1"/>
<keyword evidence="2" id="KW-1185">Reference proteome</keyword>
<name>A0A5E4PXG1_9NEOP</name>
<accession>A0A5E4PXG1</accession>
<dbReference type="Proteomes" id="UP000324832">
    <property type="component" value="Unassembled WGS sequence"/>
</dbReference>
<reference evidence="1 2" key="1">
    <citation type="submission" date="2017-07" db="EMBL/GenBank/DDBJ databases">
        <authorList>
            <person name="Talla V."/>
            <person name="Backstrom N."/>
        </authorList>
    </citation>
    <scope>NUCLEOTIDE SEQUENCE [LARGE SCALE GENOMIC DNA]</scope>
</reference>
<organism evidence="1 2">
    <name type="scientific">Leptidea sinapis</name>
    <dbReference type="NCBI Taxonomy" id="189913"/>
    <lineage>
        <taxon>Eukaryota</taxon>
        <taxon>Metazoa</taxon>
        <taxon>Ecdysozoa</taxon>
        <taxon>Arthropoda</taxon>
        <taxon>Hexapoda</taxon>
        <taxon>Insecta</taxon>
        <taxon>Pterygota</taxon>
        <taxon>Neoptera</taxon>
        <taxon>Endopterygota</taxon>
        <taxon>Lepidoptera</taxon>
        <taxon>Glossata</taxon>
        <taxon>Ditrysia</taxon>
        <taxon>Papilionoidea</taxon>
        <taxon>Pieridae</taxon>
        <taxon>Dismorphiinae</taxon>
        <taxon>Leptidea</taxon>
    </lineage>
</organism>